<evidence type="ECO:0000256" key="1">
    <source>
        <dbReference type="ARBA" id="ARBA00007091"/>
    </source>
</evidence>
<name>A0A8S9A2G1_SORMA</name>
<comment type="similarity">
    <text evidence="1">Belongs to the phosphatidylethanolamine-binding protein family.</text>
</comment>
<dbReference type="InterPro" id="IPR001858">
    <property type="entry name" value="Phosphatidylethanolamine-bd_CS"/>
</dbReference>
<dbReference type="PANTHER" id="PTHR11362:SF148">
    <property type="entry name" value="CARBOXYPEPTIDASE Y INHIBITOR"/>
    <property type="match status" value="1"/>
</dbReference>
<dbReference type="InterPro" id="IPR035810">
    <property type="entry name" value="PEBP_euk"/>
</dbReference>
<dbReference type="Gene3D" id="3.90.280.10">
    <property type="entry name" value="PEBP-like"/>
    <property type="match status" value="1"/>
</dbReference>
<feature type="region of interest" description="Disordered" evidence="2">
    <location>
        <begin position="152"/>
        <end position="172"/>
    </location>
</feature>
<accession>A0A8S9A2G1</accession>
<organism evidence="4 5">
    <name type="scientific">Sordaria macrospora</name>
    <dbReference type="NCBI Taxonomy" id="5147"/>
    <lineage>
        <taxon>Eukaryota</taxon>
        <taxon>Fungi</taxon>
        <taxon>Dikarya</taxon>
        <taxon>Ascomycota</taxon>
        <taxon>Pezizomycotina</taxon>
        <taxon>Sordariomycetes</taxon>
        <taxon>Sordariomycetidae</taxon>
        <taxon>Sordariales</taxon>
        <taxon>Sordariaceae</taxon>
        <taxon>Sordaria</taxon>
    </lineage>
</organism>
<dbReference type="SUPFAM" id="SSF49777">
    <property type="entry name" value="PEBP-like"/>
    <property type="match status" value="1"/>
</dbReference>
<dbReference type="GO" id="GO:0030414">
    <property type="term" value="F:peptidase inhibitor activity"/>
    <property type="evidence" value="ECO:0007669"/>
    <property type="project" value="TreeGrafter"/>
</dbReference>
<feature type="chain" id="PRO_5035802716" evidence="3">
    <location>
        <begin position="20"/>
        <end position="257"/>
    </location>
</feature>
<evidence type="ECO:0000313" key="4">
    <source>
        <dbReference type="EMBL" id="KAA8635958.1"/>
    </source>
</evidence>
<comment type="caution">
    <text evidence="4">The sequence shown here is derived from an EMBL/GenBank/DDBJ whole genome shotgun (WGS) entry which is preliminary data.</text>
</comment>
<keyword evidence="3" id="KW-0732">Signal</keyword>
<dbReference type="InterPro" id="IPR008914">
    <property type="entry name" value="PEBP"/>
</dbReference>
<protein>
    <submittedName>
        <fullName evidence="4">Uncharacterized protein</fullName>
    </submittedName>
</protein>
<evidence type="ECO:0000256" key="2">
    <source>
        <dbReference type="SAM" id="MobiDB-lite"/>
    </source>
</evidence>
<reference evidence="4 5" key="1">
    <citation type="submission" date="2017-07" db="EMBL/GenBank/DDBJ databases">
        <title>Genome sequence of the Sordaria macrospora wild type strain R19027.</title>
        <authorList>
            <person name="Nowrousian M."/>
            <person name="Teichert I."/>
            <person name="Kueck U."/>
        </authorList>
    </citation>
    <scope>NUCLEOTIDE SEQUENCE [LARGE SCALE GENOMIC DNA]</scope>
    <source>
        <strain evidence="4 5">R19027</strain>
        <tissue evidence="4">Mycelium</tissue>
    </source>
</reference>
<evidence type="ECO:0000313" key="5">
    <source>
        <dbReference type="Proteomes" id="UP000433876"/>
    </source>
</evidence>
<dbReference type="PANTHER" id="PTHR11362">
    <property type="entry name" value="PHOSPHATIDYLETHANOLAMINE-BINDING PROTEIN"/>
    <property type="match status" value="1"/>
</dbReference>
<evidence type="ECO:0000256" key="3">
    <source>
        <dbReference type="SAM" id="SignalP"/>
    </source>
</evidence>
<dbReference type="EMBL" id="NMPR01000007">
    <property type="protein sequence ID" value="KAA8635958.1"/>
    <property type="molecule type" value="Genomic_DNA"/>
</dbReference>
<dbReference type="PROSITE" id="PS01220">
    <property type="entry name" value="PBP"/>
    <property type="match status" value="1"/>
</dbReference>
<dbReference type="VEuPathDB" id="FungiDB:SMAC_03187"/>
<gene>
    <name evidence="4" type="ORF">SMACR_03187</name>
</gene>
<dbReference type="GO" id="GO:0005543">
    <property type="term" value="F:phospholipid binding"/>
    <property type="evidence" value="ECO:0007669"/>
    <property type="project" value="TreeGrafter"/>
</dbReference>
<proteinExistence type="inferred from homology"/>
<dbReference type="CDD" id="cd00866">
    <property type="entry name" value="PEBP_euk"/>
    <property type="match status" value="1"/>
</dbReference>
<dbReference type="GO" id="GO:0046578">
    <property type="term" value="P:regulation of Ras protein signal transduction"/>
    <property type="evidence" value="ECO:0007669"/>
    <property type="project" value="TreeGrafter"/>
</dbReference>
<dbReference type="InterPro" id="IPR036610">
    <property type="entry name" value="PEBP-like_sf"/>
</dbReference>
<dbReference type="Pfam" id="PF01161">
    <property type="entry name" value="PBP"/>
    <property type="match status" value="1"/>
</dbReference>
<dbReference type="Proteomes" id="UP000433876">
    <property type="component" value="Unassembled WGS sequence"/>
</dbReference>
<feature type="signal peptide" evidence="3">
    <location>
        <begin position="1"/>
        <end position="19"/>
    </location>
</feature>
<dbReference type="OMA" id="HIDKRTR"/>
<sequence>MKPTFGLIAFGLLASLGNAVSLVGLPDQHVLAAKLAVGPQPEPTATTEGVRKALKNAEIIPTVIDDFVPILNLEAKWSDDHQAALGNTLKPDDLQDTPSVLLKDPVSPTTCLLRSSTILVVVITDPDAPSRDDPKWSEFCHWIAVGHPDTEDDAVTDEPTEPQGCPLSLSPHSLEDVVSYTPPAPPEKTGKHRYVILVLAPVNGTSEKLHLSKPSERKRWGYDEVVNGKTHGVRDWAAENGLAPLAANFIYAQNEKQ</sequence>
<dbReference type="AlphaFoldDB" id="A0A8S9A2G1"/>
<dbReference type="GO" id="GO:0030162">
    <property type="term" value="P:regulation of proteolysis"/>
    <property type="evidence" value="ECO:0007669"/>
    <property type="project" value="TreeGrafter"/>
</dbReference>